<keyword evidence="8" id="KW-1185">Reference proteome</keyword>
<evidence type="ECO:0000256" key="2">
    <source>
        <dbReference type="ARBA" id="ARBA00005241"/>
    </source>
</evidence>
<dbReference type="InterPro" id="IPR024989">
    <property type="entry name" value="MFS_assoc_dom"/>
</dbReference>
<evidence type="ECO:0000313" key="9">
    <source>
        <dbReference type="RefSeq" id="XP_024886280.1"/>
    </source>
</evidence>
<feature type="transmembrane region" description="Helical" evidence="6">
    <location>
        <begin position="12"/>
        <end position="31"/>
    </location>
</feature>
<proteinExistence type="inferred from homology"/>
<feature type="transmembrane region" description="Helical" evidence="6">
    <location>
        <begin position="482"/>
        <end position="502"/>
    </location>
</feature>
<dbReference type="OrthoDB" id="7531894at2759"/>
<feature type="transmembrane region" description="Helical" evidence="6">
    <location>
        <begin position="37"/>
        <end position="64"/>
    </location>
</feature>
<dbReference type="GeneID" id="112463862"/>
<gene>
    <name evidence="9" type="primary">LOC112463862</name>
</gene>
<keyword evidence="4 6" id="KW-1133">Transmembrane helix</keyword>
<dbReference type="Pfam" id="PF12832">
    <property type="entry name" value="MFS_1_like"/>
    <property type="match status" value="1"/>
</dbReference>
<protein>
    <submittedName>
        <fullName evidence="9">Uncharacterized protein LOC112463862</fullName>
    </submittedName>
</protein>
<dbReference type="InterPro" id="IPR036259">
    <property type="entry name" value="MFS_trans_sf"/>
</dbReference>
<keyword evidence="3 6" id="KW-0812">Transmembrane</keyword>
<organism evidence="8 9">
    <name type="scientific">Temnothorax curvispinosus</name>
    <dbReference type="NCBI Taxonomy" id="300111"/>
    <lineage>
        <taxon>Eukaryota</taxon>
        <taxon>Metazoa</taxon>
        <taxon>Ecdysozoa</taxon>
        <taxon>Arthropoda</taxon>
        <taxon>Hexapoda</taxon>
        <taxon>Insecta</taxon>
        <taxon>Pterygota</taxon>
        <taxon>Neoptera</taxon>
        <taxon>Endopterygota</taxon>
        <taxon>Hymenoptera</taxon>
        <taxon>Apocrita</taxon>
        <taxon>Aculeata</taxon>
        <taxon>Formicoidea</taxon>
        <taxon>Formicidae</taxon>
        <taxon>Myrmicinae</taxon>
        <taxon>Temnothorax</taxon>
    </lineage>
</organism>
<reference evidence="9" key="1">
    <citation type="submission" date="2025-08" db="UniProtKB">
        <authorList>
            <consortium name="RefSeq"/>
        </authorList>
    </citation>
    <scope>IDENTIFICATION</scope>
    <source>
        <tissue evidence="9">Whole body</tissue>
    </source>
</reference>
<feature type="transmembrane region" description="Helical" evidence="6">
    <location>
        <begin position="362"/>
        <end position="379"/>
    </location>
</feature>
<dbReference type="InterPro" id="IPR051717">
    <property type="entry name" value="MFS_MFSD6"/>
</dbReference>
<dbReference type="SUPFAM" id="SSF103473">
    <property type="entry name" value="MFS general substrate transporter"/>
    <property type="match status" value="1"/>
</dbReference>
<dbReference type="PANTHER" id="PTHR16172:SF37">
    <property type="entry name" value="RE36877P"/>
    <property type="match status" value="1"/>
</dbReference>
<dbReference type="RefSeq" id="XP_024886280.1">
    <property type="nucleotide sequence ID" value="XM_025030512.1"/>
</dbReference>
<evidence type="ECO:0000313" key="8">
    <source>
        <dbReference type="Proteomes" id="UP000504618"/>
    </source>
</evidence>
<feature type="transmembrane region" description="Helical" evidence="6">
    <location>
        <begin position="273"/>
        <end position="291"/>
    </location>
</feature>
<dbReference type="AlphaFoldDB" id="A0A6J1R0B2"/>
<feature type="transmembrane region" description="Helical" evidence="6">
    <location>
        <begin position="391"/>
        <end position="415"/>
    </location>
</feature>
<sequence length="531" mass="59281">MKIKYTHLSLKAHYFFFMANIGAIFPFLPVYGKQLGVSPLVMATITITCPILYIIVKPIVGFLLDYFYTKKKLIFMIILVISSGSYIMLYFLPSLEEPIVLDEFQNVSCASLSSCDVDYNSSISYDGMKSIMCHWECKDTNFSMRLSFRIAEKEAIILSNTTCLLNINELPLCQERSTENNNCNVTCNNFFKDNNLYTSITFWGFVVLMLLGNTGVNVFLCITDAICAQILGKNTETEYGKQRVWGGVGYSLAALLTGYTVDTWSQGKTYTSYTPAFLLVFVFFCVDLICCRKLELPRISTSTNILADVYELLKYKSFVVMLCFAAIVGALDGYMLYFLLWYEEDLAMKTGHMCKIKLIEGLTLAAGTFGCGIMFCLFGKISQKLGHGYTFILSLTSYAIRMGLISIAPTPWWIIPAECLMQGPSYVLSHATIVAFANAISLPGTYASVQGIMGGTKEGLGMAVGNFVGSILLKKFGGALTLQIYSIFTVISALVFLLLYITHLKHKIPGIRNNIEWKMSYDARGRYVVAE</sequence>
<accession>A0A6J1R0B2</accession>
<dbReference type="GO" id="GO:0016020">
    <property type="term" value="C:membrane"/>
    <property type="evidence" value="ECO:0007669"/>
    <property type="project" value="UniProtKB-SubCell"/>
</dbReference>
<evidence type="ECO:0000256" key="3">
    <source>
        <dbReference type="ARBA" id="ARBA00022692"/>
    </source>
</evidence>
<feature type="transmembrane region" description="Helical" evidence="6">
    <location>
        <begin position="244"/>
        <end position="261"/>
    </location>
</feature>
<evidence type="ECO:0000259" key="7">
    <source>
        <dbReference type="Pfam" id="PF12832"/>
    </source>
</evidence>
<feature type="transmembrane region" description="Helical" evidence="6">
    <location>
        <begin position="318"/>
        <end position="342"/>
    </location>
</feature>
<comment type="subcellular location">
    <subcellularLocation>
        <location evidence="1">Membrane</location>
        <topology evidence="1">Multi-pass membrane protein</topology>
    </subcellularLocation>
</comment>
<name>A0A6J1R0B2_9HYME</name>
<dbReference type="Proteomes" id="UP000504618">
    <property type="component" value="Unplaced"/>
</dbReference>
<feature type="domain" description="Major facilitator superfamily associated" evidence="7">
    <location>
        <begin position="7"/>
        <end position="481"/>
    </location>
</feature>
<comment type="similarity">
    <text evidence="2">Belongs to the major facilitator superfamily. MFSD6 family.</text>
</comment>
<evidence type="ECO:0000256" key="4">
    <source>
        <dbReference type="ARBA" id="ARBA00022989"/>
    </source>
</evidence>
<feature type="transmembrane region" description="Helical" evidence="6">
    <location>
        <begin position="200"/>
        <end position="223"/>
    </location>
</feature>
<dbReference type="Gene3D" id="1.20.1250.20">
    <property type="entry name" value="MFS general substrate transporter like domains"/>
    <property type="match status" value="3"/>
</dbReference>
<evidence type="ECO:0000256" key="1">
    <source>
        <dbReference type="ARBA" id="ARBA00004141"/>
    </source>
</evidence>
<dbReference type="PANTHER" id="PTHR16172">
    <property type="entry name" value="MAJOR FACILITATOR SUPERFAMILY DOMAIN-CONTAINING PROTEIN 6-LIKE"/>
    <property type="match status" value="1"/>
</dbReference>
<feature type="transmembrane region" description="Helical" evidence="6">
    <location>
        <begin position="73"/>
        <end position="92"/>
    </location>
</feature>
<evidence type="ECO:0000256" key="5">
    <source>
        <dbReference type="ARBA" id="ARBA00023136"/>
    </source>
</evidence>
<keyword evidence="5 6" id="KW-0472">Membrane</keyword>
<evidence type="ECO:0000256" key="6">
    <source>
        <dbReference type="SAM" id="Phobius"/>
    </source>
</evidence>